<evidence type="ECO:0000256" key="1">
    <source>
        <dbReference type="ARBA" id="ARBA00001971"/>
    </source>
</evidence>
<evidence type="ECO:0000256" key="7">
    <source>
        <dbReference type="SAM" id="SignalP"/>
    </source>
</evidence>
<protein>
    <recommendedName>
        <fullName evidence="10">Cytochrome P450</fullName>
    </recommendedName>
</protein>
<reference evidence="8 9" key="1">
    <citation type="submission" date="2014-04" db="EMBL/GenBank/DDBJ databases">
        <authorList>
            <consortium name="DOE Joint Genome Institute"/>
            <person name="Kuo A."/>
            <person name="Kohler A."/>
            <person name="Nagy L.G."/>
            <person name="Floudas D."/>
            <person name="Copeland A."/>
            <person name="Barry K.W."/>
            <person name="Cichocki N."/>
            <person name="Veneault-Fourrey C."/>
            <person name="LaButti K."/>
            <person name="Lindquist E.A."/>
            <person name="Lipzen A."/>
            <person name="Lundell T."/>
            <person name="Morin E."/>
            <person name="Murat C."/>
            <person name="Sun H."/>
            <person name="Tunlid A."/>
            <person name="Henrissat B."/>
            <person name="Grigoriev I.V."/>
            <person name="Hibbett D.S."/>
            <person name="Martin F."/>
            <person name="Nordberg H.P."/>
            <person name="Cantor M.N."/>
            <person name="Hua S.X."/>
        </authorList>
    </citation>
    <scope>NUCLEOTIDE SEQUENCE [LARGE SCALE GENOMIC DNA]</scope>
    <source>
        <strain evidence="8 9">Foug A</strain>
    </source>
</reference>
<keyword evidence="4 6" id="KW-0479">Metal-binding</keyword>
<feature type="chain" id="PRO_5002163492" description="Cytochrome P450" evidence="7">
    <location>
        <begin position="20"/>
        <end position="483"/>
    </location>
</feature>
<dbReference type="EMBL" id="KN822135">
    <property type="protein sequence ID" value="KIM55436.1"/>
    <property type="molecule type" value="Genomic_DNA"/>
</dbReference>
<evidence type="ECO:0000313" key="9">
    <source>
        <dbReference type="Proteomes" id="UP000053989"/>
    </source>
</evidence>
<dbReference type="GO" id="GO:0016705">
    <property type="term" value="F:oxidoreductase activity, acting on paired donors, with incorporation or reduction of molecular oxygen"/>
    <property type="evidence" value="ECO:0007669"/>
    <property type="project" value="InterPro"/>
</dbReference>
<gene>
    <name evidence="8" type="ORF">SCLCIDRAFT_1221121</name>
</gene>
<dbReference type="HOGENOM" id="CLU_018012_5_2_1"/>
<keyword evidence="9" id="KW-1185">Reference proteome</keyword>
<name>A0A0C3DH69_9AGAM</name>
<evidence type="ECO:0000256" key="2">
    <source>
        <dbReference type="ARBA" id="ARBA00010617"/>
    </source>
</evidence>
<dbReference type="OrthoDB" id="3366823at2759"/>
<dbReference type="InterPro" id="IPR036396">
    <property type="entry name" value="Cyt_P450_sf"/>
</dbReference>
<dbReference type="GO" id="GO:0008395">
    <property type="term" value="F:steroid hydroxylase activity"/>
    <property type="evidence" value="ECO:0007669"/>
    <property type="project" value="TreeGrafter"/>
</dbReference>
<dbReference type="Gene3D" id="1.10.630.10">
    <property type="entry name" value="Cytochrome P450"/>
    <property type="match status" value="1"/>
</dbReference>
<keyword evidence="7" id="KW-0732">Signal</keyword>
<feature type="binding site" description="axial binding residue" evidence="6">
    <location>
        <position position="421"/>
    </location>
    <ligand>
        <name>heme</name>
        <dbReference type="ChEBI" id="CHEBI:30413"/>
    </ligand>
    <ligandPart>
        <name>Fe</name>
        <dbReference type="ChEBI" id="CHEBI:18248"/>
    </ligandPart>
</feature>
<dbReference type="Pfam" id="PF00067">
    <property type="entry name" value="p450"/>
    <property type="match status" value="2"/>
</dbReference>
<dbReference type="STRING" id="1036808.A0A0C3DH69"/>
<accession>A0A0C3DH69</accession>
<feature type="signal peptide" evidence="7">
    <location>
        <begin position="1"/>
        <end position="19"/>
    </location>
</feature>
<keyword evidence="3 6" id="KW-0349">Heme</keyword>
<dbReference type="InterPro" id="IPR001128">
    <property type="entry name" value="Cyt_P450"/>
</dbReference>
<evidence type="ECO:0008006" key="10">
    <source>
        <dbReference type="Google" id="ProtNLM"/>
    </source>
</evidence>
<comment type="similarity">
    <text evidence="2">Belongs to the cytochrome P450 family.</text>
</comment>
<sequence length="483" mass="54339">MLTVLLAVALAAILYTVSSWVSSQQRPASFPPREPSLLPWIGSAISYFSDPHGFLARCHKRHGPVFRLLLGGRNVIVVSSPATIFAIYASDIAVPGFTHNQVFRAVIGREQQRTKFDLERDIFPVLDQTLSRRSLGALTRSLAQIMFAKIEHLTQVQETQISIMPLLTKPLYDALNDILLGERFASGTFEDFYILDASMPKRLTGEPFWFFPSMQARKRIFSRLLDYVAGSQGENEGLIGGKFVKALRQSDVSQNEQACHLLAFVWGTHANTQGVLIWMFLFLFMDPVAFHAIRNEIDGAIKDVFGDLQGFLADADPTNLDGPHFALLTSAIVETMRLTVKIMGLRVASRDFDLKDGDKTIRVRKGEWLMGNVDAAHSEESSYPDNQKFVYDRFANCDQREGKWPTEGKPWFSMGSGRHVCKGKYVAMYELKISAILFLHLFDITPVGGAPAPWWPLPPQRRIIGIPHADEVVVQVRPRDWTK</sequence>
<dbReference type="InterPro" id="IPR050529">
    <property type="entry name" value="CYP450_sterol_14alpha_dmase"/>
</dbReference>
<comment type="cofactor">
    <cofactor evidence="1 6">
        <name>heme</name>
        <dbReference type="ChEBI" id="CHEBI:30413"/>
    </cofactor>
</comment>
<evidence type="ECO:0000256" key="6">
    <source>
        <dbReference type="PIRSR" id="PIRSR602403-1"/>
    </source>
</evidence>
<keyword evidence="5 6" id="KW-0408">Iron</keyword>
<proteinExistence type="inferred from homology"/>
<dbReference type="SUPFAM" id="SSF48264">
    <property type="entry name" value="Cytochrome P450"/>
    <property type="match status" value="1"/>
</dbReference>
<dbReference type="PRINTS" id="PR00465">
    <property type="entry name" value="EP450IV"/>
</dbReference>
<dbReference type="InterPro" id="IPR002403">
    <property type="entry name" value="Cyt_P450_E_grp-IV"/>
</dbReference>
<dbReference type="PANTHER" id="PTHR24304">
    <property type="entry name" value="CYTOCHROME P450 FAMILY 7"/>
    <property type="match status" value="1"/>
</dbReference>
<evidence type="ECO:0000256" key="3">
    <source>
        <dbReference type="ARBA" id="ARBA00022617"/>
    </source>
</evidence>
<evidence type="ECO:0000256" key="5">
    <source>
        <dbReference type="ARBA" id="ARBA00023004"/>
    </source>
</evidence>
<dbReference type="PANTHER" id="PTHR24304:SF2">
    <property type="entry name" value="24-HYDROXYCHOLESTEROL 7-ALPHA-HYDROXYLASE"/>
    <property type="match status" value="1"/>
</dbReference>
<dbReference type="GO" id="GO:0005506">
    <property type="term" value="F:iron ion binding"/>
    <property type="evidence" value="ECO:0007669"/>
    <property type="project" value="InterPro"/>
</dbReference>
<reference evidence="9" key="2">
    <citation type="submission" date="2015-01" db="EMBL/GenBank/DDBJ databases">
        <title>Evolutionary Origins and Diversification of the Mycorrhizal Mutualists.</title>
        <authorList>
            <consortium name="DOE Joint Genome Institute"/>
            <consortium name="Mycorrhizal Genomics Consortium"/>
            <person name="Kohler A."/>
            <person name="Kuo A."/>
            <person name="Nagy L.G."/>
            <person name="Floudas D."/>
            <person name="Copeland A."/>
            <person name="Barry K.W."/>
            <person name="Cichocki N."/>
            <person name="Veneault-Fourrey C."/>
            <person name="LaButti K."/>
            <person name="Lindquist E.A."/>
            <person name="Lipzen A."/>
            <person name="Lundell T."/>
            <person name="Morin E."/>
            <person name="Murat C."/>
            <person name="Riley R."/>
            <person name="Ohm R."/>
            <person name="Sun H."/>
            <person name="Tunlid A."/>
            <person name="Henrissat B."/>
            <person name="Grigoriev I.V."/>
            <person name="Hibbett D.S."/>
            <person name="Martin F."/>
        </authorList>
    </citation>
    <scope>NUCLEOTIDE SEQUENCE [LARGE SCALE GENOMIC DNA]</scope>
    <source>
        <strain evidence="9">Foug A</strain>
    </source>
</reference>
<organism evidence="8 9">
    <name type="scientific">Scleroderma citrinum Foug A</name>
    <dbReference type="NCBI Taxonomy" id="1036808"/>
    <lineage>
        <taxon>Eukaryota</taxon>
        <taxon>Fungi</taxon>
        <taxon>Dikarya</taxon>
        <taxon>Basidiomycota</taxon>
        <taxon>Agaricomycotina</taxon>
        <taxon>Agaricomycetes</taxon>
        <taxon>Agaricomycetidae</taxon>
        <taxon>Boletales</taxon>
        <taxon>Sclerodermatineae</taxon>
        <taxon>Sclerodermataceae</taxon>
        <taxon>Scleroderma</taxon>
    </lineage>
</organism>
<dbReference type="InParanoid" id="A0A0C3DH69"/>
<dbReference type="AlphaFoldDB" id="A0A0C3DH69"/>
<dbReference type="GO" id="GO:0020037">
    <property type="term" value="F:heme binding"/>
    <property type="evidence" value="ECO:0007669"/>
    <property type="project" value="InterPro"/>
</dbReference>
<evidence type="ECO:0000256" key="4">
    <source>
        <dbReference type="ARBA" id="ARBA00022723"/>
    </source>
</evidence>
<dbReference type="Proteomes" id="UP000053989">
    <property type="component" value="Unassembled WGS sequence"/>
</dbReference>
<evidence type="ECO:0000313" key="8">
    <source>
        <dbReference type="EMBL" id="KIM55436.1"/>
    </source>
</evidence>